<evidence type="ECO:0000256" key="3">
    <source>
        <dbReference type="ARBA" id="ARBA00023163"/>
    </source>
</evidence>
<dbReference type="AlphaFoldDB" id="A0A917DTV9"/>
<reference evidence="6" key="1">
    <citation type="journal article" date="2014" name="Int. J. Syst. Evol. Microbiol.">
        <title>Complete genome sequence of Corynebacterium casei LMG S-19264T (=DSM 44701T), isolated from a smear-ripened cheese.</title>
        <authorList>
            <consortium name="US DOE Joint Genome Institute (JGI-PGF)"/>
            <person name="Walter F."/>
            <person name="Albersmeier A."/>
            <person name="Kalinowski J."/>
            <person name="Ruckert C."/>
        </authorList>
    </citation>
    <scope>NUCLEOTIDE SEQUENCE</scope>
    <source>
        <strain evidence="6">CGMCC 1.15360</strain>
    </source>
</reference>
<dbReference type="Proteomes" id="UP000612349">
    <property type="component" value="Unassembled WGS sequence"/>
</dbReference>
<sequence>MTSAPFVFGYPWMEGLWDLIARLDDTALLRAFEPDALSDLLNRGQRRHLKRGEEVIRQGDDGDFLVVLLTGHLKIGLASANGRDIILGYAEPGDVLGEIAMLDDCPRTATVSASEPAEVVIVSRADFRHAAMDRPESMWAMMRLMANRIRLLDQTVEGDRSFSMGPRLARVIVRLMPVEAAGDGALRLDLSQSDLGAFAGLSRENVNRQIGEWEAAGVLARAGRKLVILDPEYIRELAEFGDPE</sequence>
<dbReference type="InterPro" id="IPR012318">
    <property type="entry name" value="HTH_CRP"/>
</dbReference>
<dbReference type="SMART" id="SM00419">
    <property type="entry name" value="HTH_CRP"/>
    <property type="match status" value="1"/>
</dbReference>
<dbReference type="PROSITE" id="PS50042">
    <property type="entry name" value="CNMP_BINDING_3"/>
    <property type="match status" value="1"/>
</dbReference>
<dbReference type="InterPro" id="IPR036388">
    <property type="entry name" value="WH-like_DNA-bd_sf"/>
</dbReference>
<keyword evidence="2" id="KW-0238">DNA-binding</keyword>
<dbReference type="PRINTS" id="PR00103">
    <property type="entry name" value="CAMPKINASE"/>
</dbReference>
<dbReference type="Pfam" id="PF00027">
    <property type="entry name" value="cNMP_binding"/>
    <property type="match status" value="1"/>
</dbReference>
<evidence type="ECO:0000313" key="6">
    <source>
        <dbReference type="EMBL" id="GGD69949.1"/>
    </source>
</evidence>
<dbReference type="GO" id="GO:0005829">
    <property type="term" value="C:cytosol"/>
    <property type="evidence" value="ECO:0007669"/>
    <property type="project" value="TreeGrafter"/>
</dbReference>
<evidence type="ECO:0000259" key="4">
    <source>
        <dbReference type="PROSITE" id="PS50042"/>
    </source>
</evidence>
<evidence type="ECO:0000259" key="5">
    <source>
        <dbReference type="PROSITE" id="PS51063"/>
    </source>
</evidence>
<dbReference type="GO" id="GO:0003677">
    <property type="term" value="F:DNA binding"/>
    <property type="evidence" value="ECO:0007669"/>
    <property type="project" value="UniProtKB-KW"/>
</dbReference>
<feature type="domain" description="HTH crp-type" evidence="5">
    <location>
        <begin position="162"/>
        <end position="232"/>
    </location>
</feature>
<keyword evidence="7" id="KW-1185">Reference proteome</keyword>
<dbReference type="PROSITE" id="PS51063">
    <property type="entry name" value="HTH_CRP_2"/>
    <property type="match status" value="1"/>
</dbReference>
<dbReference type="PROSITE" id="PS00889">
    <property type="entry name" value="CNMP_BINDING_2"/>
    <property type="match status" value="1"/>
</dbReference>
<name>A0A917DTV9_9SPHN</name>
<dbReference type="InterPro" id="IPR036390">
    <property type="entry name" value="WH_DNA-bd_sf"/>
</dbReference>
<evidence type="ECO:0000256" key="1">
    <source>
        <dbReference type="ARBA" id="ARBA00023015"/>
    </source>
</evidence>
<keyword evidence="1" id="KW-0805">Transcription regulation</keyword>
<protein>
    <submittedName>
        <fullName evidence="6">Cyclic nucleotide-binding protein</fullName>
    </submittedName>
</protein>
<dbReference type="InterPro" id="IPR018488">
    <property type="entry name" value="cNMP-bd_CS"/>
</dbReference>
<feature type="domain" description="Cyclic nucleotide-binding" evidence="4">
    <location>
        <begin position="28"/>
        <end position="148"/>
    </location>
</feature>
<dbReference type="InterPro" id="IPR018490">
    <property type="entry name" value="cNMP-bd_dom_sf"/>
</dbReference>
<dbReference type="InterPro" id="IPR050397">
    <property type="entry name" value="Env_Response_Regulators"/>
</dbReference>
<dbReference type="InterPro" id="IPR000595">
    <property type="entry name" value="cNMP-bd_dom"/>
</dbReference>
<evidence type="ECO:0000313" key="7">
    <source>
        <dbReference type="Proteomes" id="UP000612349"/>
    </source>
</evidence>
<dbReference type="InterPro" id="IPR014710">
    <property type="entry name" value="RmlC-like_jellyroll"/>
</dbReference>
<dbReference type="PANTHER" id="PTHR24567">
    <property type="entry name" value="CRP FAMILY TRANSCRIPTIONAL REGULATORY PROTEIN"/>
    <property type="match status" value="1"/>
</dbReference>
<organism evidence="6 7">
    <name type="scientific">Croceicoccus mobilis</name>
    <dbReference type="NCBI Taxonomy" id="1703339"/>
    <lineage>
        <taxon>Bacteria</taxon>
        <taxon>Pseudomonadati</taxon>
        <taxon>Pseudomonadota</taxon>
        <taxon>Alphaproteobacteria</taxon>
        <taxon>Sphingomonadales</taxon>
        <taxon>Erythrobacteraceae</taxon>
        <taxon>Croceicoccus</taxon>
    </lineage>
</organism>
<dbReference type="SUPFAM" id="SSF46785">
    <property type="entry name" value="Winged helix' DNA-binding domain"/>
    <property type="match status" value="1"/>
</dbReference>
<comment type="caution">
    <text evidence="6">The sequence shown here is derived from an EMBL/GenBank/DDBJ whole genome shotgun (WGS) entry which is preliminary data.</text>
</comment>
<dbReference type="CDD" id="cd00038">
    <property type="entry name" value="CAP_ED"/>
    <property type="match status" value="1"/>
</dbReference>
<dbReference type="PANTHER" id="PTHR24567:SF74">
    <property type="entry name" value="HTH-TYPE TRANSCRIPTIONAL REGULATOR ARCR"/>
    <property type="match status" value="1"/>
</dbReference>
<dbReference type="GO" id="GO:0003700">
    <property type="term" value="F:DNA-binding transcription factor activity"/>
    <property type="evidence" value="ECO:0007669"/>
    <property type="project" value="TreeGrafter"/>
</dbReference>
<dbReference type="EMBL" id="BMIP01000003">
    <property type="protein sequence ID" value="GGD69949.1"/>
    <property type="molecule type" value="Genomic_DNA"/>
</dbReference>
<dbReference type="SMART" id="SM00100">
    <property type="entry name" value="cNMP"/>
    <property type="match status" value="1"/>
</dbReference>
<reference evidence="6" key="2">
    <citation type="submission" date="2020-09" db="EMBL/GenBank/DDBJ databases">
        <authorList>
            <person name="Sun Q."/>
            <person name="Zhou Y."/>
        </authorList>
    </citation>
    <scope>NUCLEOTIDE SEQUENCE</scope>
    <source>
        <strain evidence="6">CGMCC 1.15360</strain>
    </source>
</reference>
<dbReference type="PROSITE" id="PS00888">
    <property type="entry name" value="CNMP_BINDING_1"/>
    <property type="match status" value="1"/>
</dbReference>
<dbReference type="SUPFAM" id="SSF51206">
    <property type="entry name" value="cAMP-binding domain-like"/>
    <property type="match status" value="1"/>
</dbReference>
<accession>A0A917DTV9</accession>
<dbReference type="Pfam" id="PF13545">
    <property type="entry name" value="HTH_Crp_2"/>
    <property type="match status" value="1"/>
</dbReference>
<gene>
    <name evidence="6" type="ORF">GCM10010990_19330</name>
</gene>
<evidence type="ECO:0000256" key="2">
    <source>
        <dbReference type="ARBA" id="ARBA00023125"/>
    </source>
</evidence>
<proteinExistence type="predicted"/>
<keyword evidence="3" id="KW-0804">Transcription</keyword>
<dbReference type="Gene3D" id="2.60.120.10">
    <property type="entry name" value="Jelly Rolls"/>
    <property type="match status" value="1"/>
</dbReference>
<dbReference type="Gene3D" id="1.10.10.10">
    <property type="entry name" value="Winged helix-like DNA-binding domain superfamily/Winged helix DNA-binding domain"/>
    <property type="match status" value="1"/>
</dbReference>